<dbReference type="GO" id="GO:0005730">
    <property type="term" value="C:nucleolus"/>
    <property type="evidence" value="ECO:0007669"/>
    <property type="project" value="TreeGrafter"/>
</dbReference>
<dbReference type="Proteomes" id="UP000266721">
    <property type="component" value="Unassembled WGS sequence"/>
</dbReference>
<dbReference type="InterPro" id="IPR013562">
    <property type="entry name" value="TmcA/NAT10_N"/>
</dbReference>
<name>A0A409V6C5_MYTGA</name>
<dbReference type="PANTHER" id="PTHR10925:SF5">
    <property type="entry name" value="RNA CYTIDINE ACETYLTRANSFERASE"/>
    <property type="match status" value="1"/>
</dbReference>
<dbReference type="InterPro" id="IPR032672">
    <property type="entry name" value="TmcA/NAT10/Kre33"/>
</dbReference>
<feature type="non-terminal residue" evidence="2">
    <location>
        <position position="1"/>
    </location>
</feature>
<reference evidence="2 3" key="1">
    <citation type="journal article" date="2016" name="PLoS ONE">
        <title>A First Insight into the Genome of the Filter-Feeder Mussel Mytilus galloprovincialis.</title>
        <authorList>
            <person name="Murgarella M."/>
            <person name="Puiu D."/>
            <person name="Novoa B."/>
            <person name="Figueras A."/>
            <person name="Posada D."/>
            <person name="Canchaya C."/>
        </authorList>
    </citation>
    <scope>NUCLEOTIDE SEQUENCE [LARGE SCALE GENOMIC DNA]</scope>
    <source>
        <tissue evidence="2">Muscle</tissue>
    </source>
</reference>
<accession>A0A409V6C5</accession>
<keyword evidence="3" id="KW-1185">Reference proteome</keyword>
<evidence type="ECO:0000313" key="2">
    <source>
        <dbReference type="EMBL" id="OPL20161.1"/>
    </source>
</evidence>
<organism evidence="2 3">
    <name type="scientific">Mytilus galloprovincialis</name>
    <name type="common">Mediterranean mussel</name>
    <dbReference type="NCBI Taxonomy" id="29158"/>
    <lineage>
        <taxon>Eukaryota</taxon>
        <taxon>Metazoa</taxon>
        <taxon>Spiralia</taxon>
        <taxon>Lophotrochozoa</taxon>
        <taxon>Mollusca</taxon>
        <taxon>Bivalvia</taxon>
        <taxon>Autobranchia</taxon>
        <taxon>Pteriomorphia</taxon>
        <taxon>Mytilida</taxon>
        <taxon>Mytiloidea</taxon>
        <taxon>Mytilidae</taxon>
        <taxon>Mytilinae</taxon>
        <taxon>Mytilus</taxon>
    </lineage>
</organism>
<protein>
    <submittedName>
        <fullName evidence="2">N-acetyltransferase 10</fullName>
    </submittedName>
</protein>
<evidence type="ECO:0000313" key="3">
    <source>
        <dbReference type="Proteomes" id="UP000266721"/>
    </source>
</evidence>
<proteinExistence type="predicted"/>
<dbReference type="EMBL" id="KV620503">
    <property type="protein sequence ID" value="OPL20161.1"/>
    <property type="molecule type" value="Genomic_DNA"/>
</dbReference>
<keyword evidence="2" id="KW-0808">Transferase</keyword>
<dbReference type="AlphaFoldDB" id="A0A409V6C5"/>
<sequence length="150" mass="17603">MVRKKIDNRLRILIENGVAEKHRSMFVVVGDHGRDQVVILHHMLSKATVRARPSVLWCYKKELGFSSHRKKRMKQLQKKIKSGKLDVKEDDPFELFVASTNIRYCYYAETHKILGQTFGMCILQERKIMVSAAIITVYIKNYCYKELKIL</sequence>
<dbReference type="Pfam" id="PF08351">
    <property type="entry name" value="TmcA_N"/>
    <property type="match status" value="1"/>
</dbReference>
<dbReference type="GO" id="GO:0000049">
    <property type="term" value="F:tRNA binding"/>
    <property type="evidence" value="ECO:0007669"/>
    <property type="project" value="TreeGrafter"/>
</dbReference>
<dbReference type="SMR" id="A0A409V6C5"/>
<evidence type="ECO:0000259" key="1">
    <source>
        <dbReference type="Pfam" id="PF08351"/>
    </source>
</evidence>
<dbReference type="GO" id="GO:1990883">
    <property type="term" value="F:18S rRNA cytidine N-acetyltransferase activity"/>
    <property type="evidence" value="ECO:0007669"/>
    <property type="project" value="TreeGrafter"/>
</dbReference>
<gene>
    <name evidence="2" type="ORF">AM593_06148</name>
</gene>
<feature type="domain" description="TmcA/NAT10 N-terminal" evidence="1">
    <location>
        <begin position="9"/>
        <end position="123"/>
    </location>
</feature>
<dbReference type="PANTHER" id="PTHR10925">
    <property type="entry name" value="N-ACETYLTRANSFERASE 10"/>
    <property type="match status" value="1"/>
</dbReference>
<dbReference type="GO" id="GO:1904812">
    <property type="term" value="P:rRNA acetylation involved in maturation of SSU-rRNA"/>
    <property type="evidence" value="ECO:0007669"/>
    <property type="project" value="TreeGrafter"/>
</dbReference>
<dbReference type="GO" id="GO:0030686">
    <property type="term" value="C:90S preribosome"/>
    <property type="evidence" value="ECO:0007669"/>
    <property type="project" value="TreeGrafter"/>
</dbReference>
<feature type="non-terminal residue" evidence="2">
    <location>
        <position position="150"/>
    </location>
</feature>